<reference evidence="1 2" key="1">
    <citation type="submission" date="2018-08" db="EMBL/GenBank/DDBJ databases">
        <title>Parvularcula sp. SM1705, isolated from surface water of the South Sea China.</title>
        <authorList>
            <person name="Sun L."/>
        </authorList>
    </citation>
    <scope>NUCLEOTIDE SEQUENCE [LARGE SCALE GENOMIC DNA]</scope>
    <source>
        <strain evidence="1 2">SM1705</strain>
    </source>
</reference>
<proteinExistence type="predicted"/>
<evidence type="ECO:0000313" key="1">
    <source>
        <dbReference type="EMBL" id="RFB05518.1"/>
    </source>
</evidence>
<comment type="caution">
    <text evidence="1">The sequence shown here is derived from an EMBL/GenBank/DDBJ whole genome shotgun (WGS) entry which is preliminary data.</text>
</comment>
<dbReference type="EMBL" id="QUQO01000001">
    <property type="protein sequence ID" value="RFB05518.1"/>
    <property type="molecule type" value="Genomic_DNA"/>
</dbReference>
<dbReference type="InParanoid" id="A0A371RJ92"/>
<gene>
    <name evidence="1" type="ORF">DX908_09740</name>
</gene>
<keyword evidence="2" id="KW-1185">Reference proteome</keyword>
<protein>
    <submittedName>
        <fullName evidence="1">DUF1036 domain-containing protein</fullName>
    </submittedName>
</protein>
<sequence>MTRNIKRRSLTERAASRLATRRRLLENSFTVPGRISRSKMSNRSVRLRPISGAITLFGILVLSGMTMLAGSKAAAQYDFCNKTSYALSAAVGYVDGESLVTRGWWRLRAGECKRVLSEKVQPGRYFVYAEAIPGHKGELKTWSGRTPLCVQNDSLFTLRDQDECAEDPRRQREFQPVDVTNEGNGTWTTEFTDENNFTVFMAEIAGVQRLLTDIGVYDGRIDGSLGRNTKAALTRYAKQKGLGNASSINDTIIDSLITEANQADARQGFFFCNSTMLPVWAAIAQPQGEEGYSSSGWWRLESQECAKVRRGALSGESFYVYGLMEAESRSVPLAGGDTEFCISSVQFEAEGDVACDEAGFDKANFRRIDTGTDKAFTFQFTPELFNPDFADRVRAEADEEQ</sequence>
<dbReference type="InterPro" id="IPR009380">
    <property type="entry name" value="DUF1036"/>
</dbReference>
<dbReference type="Pfam" id="PF06282">
    <property type="entry name" value="DUF1036"/>
    <property type="match status" value="2"/>
</dbReference>
<dbReference type="InterPro" id="IPR036365">
    <property type="entry name" value="PGBD-like_sf"/>
</dbReference>
<accession>A0A371RJ92</accession>
<dbReference type="Gene3D" id="1.10.101.10">
    <property type="entry name" value="PGBD-like superfamily/PGBD"/>
    <property type="match status" value="1"/>
</dbReference>
<dbReference type="InterPro" id="IPR036366">
    <property type="entry name" value="PGBDSf"/>
</dbReference>
<organism evidence="1 2">
    <name type="scientific">Parvularcula marina</name>
    <dbReference type="NCBI Taxonomy" id="2292771"/>
    <lineage>
        <taxon>Bacteria</taxon>
        <taxon>Pseudomonadati</taxon>
        <taxon>Pseudomonadota</taxon>
        <taxon>Alphaproteobacteria</taxon>
        <taxon>Parvularculales</taxon>
        <taxon>Parvularculaceae</taxon>
        <taxon>Parvularcula</taxon>
    </lineage>
</organism>
<dbReference type="Proteomes" id="UP000264589">
    <property type="component" value="Unassembled WGS sequence"/>
</dbReference>
<dbReference type="SUPFAM" id="SSF47090">
    <property type="entry name" value="PGBD-like"/>
    <property type="match status" value="1"/>
</dbReference>
<evidence type="ECO:0000313" key="2">
    <source>
        <dbReference type="Proteomes" id="UP000264589"/>
    </source>
</evidence>
<dbReference type="AlphaFoldDB" id="A0A371RJ92"/>
<name>A0A371RJ92_9PROT</name>